<dbReference type="GO" id="GO:0031519">
    <property type="term" value="C:PcG protein complex"/>
    <property type="evidence" value="ECO:0007669"/>
    <property type="project" value="TreeGrafter"/>
</dbReference>
<sequence length="367" mass="39051">MPRQSSKTALPGASAVDHLAATAPSLDLEARKKKHLCQTCNRGFTTSGHLSRHQRVHTGERNHACPFPGCNTRCSRQDNLQQHYRVHLSARSRNISTSAARQAMARRQSEAGGVINTGSITPPPLPADLERGSPPPPASLAYRSSQGYHNGARSPDSPPHPAAIAAAMSGPVGALQPINTSTPPYPSYLPRSDMPGPLRTNASAWSSSSHYPADRSRNDYDNQPLSPISASSTHSHSPLNTIHPDMPQRAPPPPHSHSHVRQYSTSSQGSLQDGSGSEVSAPSFMEPAFDPGANSTNNHYLQNMTYSVHHHSSQQHPSSSARVQSPPPILPPIFTNSRHSLGGLNSHGSPTNGGHHYSGSHAQGGSA</sequence>
<evidence type="ECO:0000256" key="8">
    <source>
        <dbReference type="PROSITE-ProRule" id="PRU00042"/>
    </source>
</evidence>
<feature type="compositionally biased region" description="Polar residues" evidence="9">
    <location>
        <begin position="200"/>
        <end position="210"/>
    </location>
</feature>
<evidence type="ECO:0000256" key="3">
    <source>
        <dbReference type="ARBA" id="ARBA00022723"/>
    </source>
</evidence>
<evidence type="ECO:0000313" key="12">
    <source>
        <dbReference type="Proteomes" id="UP000077266"/>
    </source>
</evidence>
<evidence type="ECO:0000256" key="4">
    <source>
        <dbReference type="ARBA" id="ARBA00022737"/>
    </source>
</evidence>
<evidence type="ECO:0000256" key="7">
    <source>
        <dbReference type="ARBA" id="ARBA00023242"/>
    </source>
</evidence>
<protein>
    <recommendedName>
        <fullName evidence="10">C2H2-type domain-containing protein</fullName>
    </recommendedName>
</protein>
<feature type="compositionally biased region" description="Low complexity" evidence="9">
    <location>
        <begin position="264"/>
        <end position="277"/>
    </location>
</feature>
<keyword evidence="7" id="KW-0539">Nucleus</keyword>
<dbReference type="GO" id="GO:0000978">
    <property type="term" value="F:RNA polymerase II cis-regulatory region sequence-specific DNA binding"/>
    <property type="evidence" value="ECO:0007669"/>
    <property type="project" value="TreeGrafter"/>
</dbReference>
<organism evidence="11 12">
    <name type="scientific">Exidia glandulosa HHB12029</name>
    <dbReference type="NCBI Taxonomy" id="1314781"/>
    <lineage>
        <taxon>Eukaryota</taxon>
        <taxon>Fungi</taxon>
        <taxon>Dikarya</taxon>
        <taxon>Basidiomycota</taxon>
        <taxon>Agaricomycotina</taxon>
        <taxon>Agaricomycetes</taxon>
        <taxon>Auriculariales</taxon>
        <taxon>Exidiaceae</taxon>
        <taxon>Exidia</taxon>
    </lineage>
</organism>
<dbReference type="AlphaFoldDB" id="A0A165CFC9"/>
<dbReference type="GO" id="GO:0008270">
    <property type="term" value="F:zinc ion binding"/>
    <property type="evidence" value="ECO:0007669"/>
    <property type="project" value="UniProtKB-KW"/>
</dbReference>
<evidence type="ECO:0000313" key="11">
    <source>
        <dbReference type="EMBL" id="KZV82366.1"/>
    </source>
</evidence>
<dbReference type="GO" id="GO:0000785">
    <property type="term" value="C:chromatin"/>
    <property type="evidence" value="ECO:0007669"/>
    <property type="project" value="TreeGrafter"/>
</dbReference>
<dbReference type="Pfam" id="PF00096">
    <property type="entry name" value="zf-C2H2"/>
    <property type="match status" value="2"/>
</dbReference>
<gene>
    <name evidence="11" type="ORF">EXIGLDRAFT_729826</name>
</gene>
<keyword evidence="4" id="KW-0677">Repeat</keyword>
<accession>A0A165CFC9</accession>
<feature type="domain" description="C2H2-type" evidence="10">
    <location>
        <begin position="35"/>
        <end position="62"/>
    </location>
</feature>
<evidence type="ECO:0000256" key="6">
    <source>
        <dbReference type="ARBA" id="ARBA00022833"/>
    </source>
</evidence>
<feature type="compositionally biased region" description="Polar residues" evidence="9">
    <location>
        <begin position="293"/>
        <end position="306"/>
    </location>
</feature>
<dbReference type="Proteomes" id="UP000077266">
    <property type="component" value="Unassembled WGS sequence"/>
</dbReference>
<dbReference type="OrthoDB" id="654211at2759"/>
<dbReference type="GO" id="GO:0000122">
    <property type="term" value="P:negative regulation of transcription by RNA polymerase II"/>
    <property type="evidence" value="ECO:0007669"/>
    <property type="project" value="UniProtKB-ARBA"/>
</dbReference>
<dbReference type="PANTHER" id="PTHR14003:SF19">
    <property type="entry name" value="YY2 TRANSCRIPTION FACTOR"/>
    <property type="match status" value="1"/>
</dbReference>
<dbReference type="InParanoid" id="A0A165CFC9"/>
<dbReference type="GO" id="GO:0005667">
    <property type="term" value="C:transcription regulator complex"/>
    <property type="evidence" value="ECO:0007669"/>
    <property type="project" value="TreeGrafter"/>
</dbReference>
<keyword evidence="6" id="KW-0862">Zinc</keyword>
<reference evidence="11 12" key="1">
    <citation type="journal article" date="2016" name="Mol. Biol. Evol.">
        <title>Comparative Genomics of Early-Diverging Mushroom-Forming Fungi Provides Insights into the Origins of Lignocellulose Decay Capabilities.</title>
        <authorList>
            <person name="Nagy L.G."/>
            <person name="Riley R."/>
            <person name="Tritt A."/>
            <person name="Adam C."/>
            <person name="Daum C."/>
            <person name="Floudas D."/>
            <person name="Sun H."/>
            <person name="Yadav J.S."/>
            <person name="Pangilinan J."/>
            <person name="Larsson K.H."/>
            <person name="Matsuura K."/>
            <person name="Barry K."/>
            <person name="Labutti K."/>
            <person name="Kuo R."/>
            <person name="Ohm R.A."/>
            <person name="Bhattacharya S.S."/>
            <person name="Shirouzu T."/>
            <person name="Yoshinaga Y."/>
            <person name="Martin F.M."/>
            <person name="Grigoriev I.V."/>
            <person name="Hibbett D.S."/>
        </authorList>
    </citation>
    <scope>NUCLEOTIDE SEQUENCE [LARGE SCALE GENOMIC DNA]</scope>
    <source>
        <strain evidence="11 12">HHB12029</strain>
    </source>
</reference>
<dbReference type="STRING" id="1314781.A0A165CFC9"/>
<keyword evidence="12" id="KW-1185">Reference proteome</keyword>
<feature type="compositionally biased region" description="Low complexity" evidence="9">
    <location>
        <begin position="224"/>
        <end position="239"/>
    </location>
</feature>
<comment type="subcellular location">
    <subcellularLocation>
        <location evidence="1">Nucleus</location>
    </subcellularLocation>
</comment>
<evidence type="ECO:0000256" key="1">
    <source>
        <dbReference type="ARBA" id="ARBA00004123"/>
    </source>
</evidence>
<dbReference type="FunFam" id="3.30.160.60:FF:001382">
    <property type="entry name" value="Transcriptional repressor"/>
    <property type="match status" value="1"/>
</dbReference>
<evidence type="ECO:0000256" key="9">
    <source>
        <dbReference type="SAM" id="MobiDB-lite"/>
    </source>
</evidence>
<proteinExistence type="predicted"/>
<dbReference type="GO" id="GO:0000981">
    <property type="term" value="F:DNA-binding transcription factor activity, RNA polymerase II-specific"/>
    <property type="evidence" value="ECO:0007669"/>
    <property type="project" value="TreeGrafter"/>
</dbReference>
<dbReference type="SMART" id="SM00355">
    <property type="entry name" value="ZnF_C2H2"/>
    <property type="match status" value="2"/>
</dbReference>
<name>A0A165CFC9_EXIGL</name>
<keyword evidence="3" id="KW-0479">Metal-binding</keyword>
<keyword evidence="2" id="KW-0678">Repressor</keyword>
<evidence type="ECO:0000256" key="5">
    <source>
        <dbReference type="ARBA" id="ARBA00022771"/>
    </source>
</evidence>
<evidence type="ECO:0000256" key="2">
    <source>
        <dbReference type="ARBA" id="ARBA00022491"/>
    </source>
</evidence>
<dbReference type="PANTHER" id="PTHR14003">
    <property type="entry name" value="TRANSCRIPTIONAL REPRESSOR PROTEIN YY"/>
    <property type="match status" value="1"/>
</dbReference>
<evidence type="ECO:0000259" key="10">
    <source>
        <dbReference type="PROSITE" id="PS50157"/>
    </source>
</evidence>
<dbReference type="GO" id="GO:0060258">
    <property type="term" value="P:negative regulation of filamentous growth"/>
    <property type="evidence" value="ECO:0007669"/>
    <property type="project" value="UniProtKB-ARBA"/>
</dbReference>
<feature type="compositionally biased region" description="Low complexity" evidence="9">
    <location>
        <begin position="96"/>
        <end position="106"/>
    </location>
</feature>
<dbReference type="SUPFAM" id="SSF57667">
    <property type="entry name" value="beta-beta-alpha zinc fingers"/>
    <property type="match status" value="1"/>
</dbReference>
<feature type="domain" description="C2H2-type" evidence="10">
    <location>
        <begin position="63"/>
        <end position="92"/>
    </location>
</feature>
<dbReference type="PROSITE" id="PS00028">
    <property type="entry name" value="ZINC_FINGER_C2H2_1"/>
    <property type="match status" value="2"/>
</dbReference>
<dbReference type="InterPro" id="IPR013087">
    <property type="entry name" value="Znf_C2H2_type"/>
</dbReference>
<dbReference type="PROSITE" id="PS50157">
    <property type="entry name" value="ZINC_FINGER_C2H2_2"/>
    <property type="match status" value="2"/>
</dbReference>
<dbReference type="InterPro" id="IPR036236">
    <property type="entry name" value="Znf_C2H2_sf"/>
</dbReference>
<dbReference type="Gene3D" id="3.30.160.60">
    <property type="entry name" value="Classic Zinc Finger"/>
    <property type="match status" value="2"/>
</dbReference>
<feature type="region of interest" description="Disordered" evidence="9">
    <location>
        <begin position="95"/>
        <end position="367"/>
    </location>
</feature>
<keyword evidence="5 8" id="KW-0863">Zinc-finger</keyword>
<dbReference type="EMBL" id="KV426329">
    <property type="protein sequence ID" value="KZV82366.1"/>
    <property type="molecule type" value="Genomic_DNA"/>
</dbReference>